<name>A0A8H2X2W4_9AGAM</name>
<proteinExistence type="predicted"/>
<evidence type="ECO:0000313" key="4">
    <source>
        <dbReference type="Proteomes" id="UP000663850"/>
    </source>
</evidence>
<organism evidence="3 4">
    <name type="scientific">Rhizoctonia solani</name>
    <dbReference type="NCBI Taxonomy" id="456999"/>
    <lineage>
        <taxon>Eukaryota</taxon>
        <taxon>Fungi</taxon>
        <taxon>Dikarya</taxon>
        <taxon>Basidiomycota</taxon>
        <taxon>Agaricomycotina</taxon>
        <taxon>Agaricomycetes</taxon>
        <taxon>Cantharellales</taxon>
        <taxon>Ceratobasidiaceae</taxon>
        <taxon>Rhizoctonia</taxon>
    </lineage>
</organism>
<dbReference type="PANTHER" id="PTHR43763:SF6">
    <property type="entry name" value="XAA-PRO AMINOPEPTIDASE 1"/>
    <property type="match status" value="1"/>
</dbReference>
<dbReference type="Pfam" id="PF01321">
    <property type="entry name" value="Creatinase_N"/>
    <property type="match status" value="1"/>
</dbReference>
<dbReference type="Gene3D" id="3.40.350.10">
    <property type="entry name" value="Creatinase/prolidase N-terminal domain"/>
    <property type="match status" value="3"/>
</dbReference>
<dbReference type="Pfam" id="PF16189">
    <property type="entry name" value="Creatinase_N_2"/>
    <property type="match status" value="1"/>
</dbReference>
<reference evidence="3" key="1">
    <citation type="submission" date="2021-01" db="EMBL/GenBank/DDBJ databases">
        <authorList>
            <person name="Kaushik A."/>
        </authorList>
    </citation>
    <scope>NUCLEOTIDE SEQUENCE</scope>
    <source>
        <strain evidence="3">Type strain: AG8-Rh-89/</strain>
    </source>
</reference>
<feature type="compositionally biased region" description="Polar residues" evidence="1">
    <location>
        <begin position="19"/>
        <end position="29"/>
    </location>
</feature>
<accession>A0A8H2X2W4</accession>
<feature type="domain" description="Creatinase N-terminal" evidence="2">
    <location>
        <begin position="35"/>
        <end position="151"/>
    </location>
</feature>
<feature type="region of interest" description="Disordered" evidence="1">
    <location>
        <begin position="1"/>
        <end position="29"/>
    </location>
</feature>
<gene>
    <name evidence="3" type="ORF">RDB_LOCUS2038</name>
</gene>
<dbReference type="InterPro" id="IPR000587">
    <property type="entry name" value="Creatinase_N"/>
</dbReference>
<evidence type="ECO:0000313" key="3">
    <source>
        <dbReference type="EMBL" id="CAE6412110.1"/>
    </source>
</evidence>
<comment type="caution">
    <text evidence="3">The sequence shown here is derived from an EMBL/GenBank/DDBJ whole genome shotgun (WGS) entry which is preliminary data.</text>
</comment>
<protein>
    <recommendedName>
        <fullName evidence="2">Creatinase N-terminal domain-containing protein</fullName>
    </recommendedName>
</protein>
<dbReference type="PANTHER" id="PTHR43763">
    <property type="entry name" value="XAA-PRO AMINOPEPTIDASE 1"/>
    <property type="match status" value="1"/>
</dbReference>
<feature type="region of interest" description="Disordered" evidence="1">
    <location>
        <begin position="277"/>
        <end position="312"/>
    </location>
</feature>
<dbReference type="Proteomes" id="UP000663850">
    <property type="component" value="Unassembled WGS sequence"/>
</dbReference>
<feature type="compositionally biased region" description="Basic and acidic residues" evidence="1">
    <location>
        <begin position="294"/>
        <end position="312"/>
    </location>
</feature>
<dbReference type="AlphaFoldDB" id="A0A8H2X2W4"/>
<evidence type="ECO:0000259" key="2">
    <source>
        <dbReference type="Pfam" id="PF01321"/>
    </source>
</evidence>
<dbReference type="SUPFAM" id="SSF53092">
    <property type="entry name" value="Creatinase/prolidase N-terminal domain"/>
    <property type="match status" value="1"/>
</dbReference>
<dbReference type="EMBL" id="CAJMWZ010000159">
    <property type="protein sequence ID" value="CAE6412110.1"/>
    <property type="molecule type" value="Genomic_DNA"/>
</dbReference>
<dbReference type="InterPro" id="IPR029149">
    <property type="entry name" value="Creatin/AminoP/Spt16_N"/>
</dbReference>
<dbReference type="InterPro" id="IPR050422">
    <property type="entry name" value="X-Pro_aminopeptidase_P"/>
</dbReference>
<sequence length="312" mass="34224">MFARPNLRGSWASQIMGEQDTSGKAGTRTVNTSERLTALRLLLKENQVDAYVVVSEDQHSSEYLAKCDARRAFISGFDGSAGCAVISTSGAFLFTDGRYFLQAEQQLDRDYPKLPKGTKIGIDPTLISVSDATSLRTTLTPRNSSLVPIASNLVDKIWTSRPPRPAKHIHPLSLRYAGTSATEKLGMLRTKLARAGATGVVISLLDEVAWLVGMRGSDIEYNPVFFAYAIVTPTTATLFANASQLTSEAQENLKEAGWEVDRYENVIKRLEELGAKVKEAKEEEKDTEDDGDETQSKGEAKGVSDHHLEYFA</sequence>
<evidence type="ECO:0000256" key="1">
    <source>
        <dbReference type="SAM" id="MobiDB-lite"/>
    </source>
</evidence>